<dbReference type="EMBL" id="AP017928">
    <property type="protein sequence ID" value="BBA33125.1"/>
    <property type="molecule type" value="Genomic_DNA"/>
</dbReference>
<gene>
    <name evidence="1" type="ORF">sS8_1163</name>
</gene>
<reference evidence="1 2" key="1">
    <citation type="submission" date="2016-12" db="EMBL/GenBank/DDBJ databases">
        <title>Genome sequencing of Methylocaldum marinum.</title>
        <authorList>
            <person name="Takeuchi M."/>
            <person name="Kamagata Y."/>
            <person name="Hiraoka S."/>
            <person name="Oshima K."/>
            <person name="Hattori M."/>
            <person name="Iwasaki W."/>
        </authorList>
    </citation>
    <scope>NUCLEOTIDE SEQUENCE [LARGE SCALE GENOMIC DNA]</scope>
    <source>
        <strain evidence="1 2">S8</strain>
    </source>
</reference>
<dbReference type="Proteomes" id="UP000266313">
    <property type="component" value="Chromosome"/>
</dbReference>
<proteinExistence type="predicted"/>
<dbReference type="AlphaFoldDB" id="A0A250KN88"/>
<sequence>MIQLRAATAAARTLPRRKRNLALKKITFMTGTKLIEIAEGRGSLCGRTSGRIHERTVEN</sequence>
<keyword evidence="2" id="KW-1185">Reference proteome</keyword>
<accession>A0A250KN88</accession>
<evidence type="ECO:0000313" key="2">
    <source>
        <dbReference type="Proteomes" id="UP000266313"/>
    </source>
</evidence>
<organism evidence="1 2">
    <name type="scientific">Methylocaldum marinum</name>
    <dbReference type="NCBI Taxonomy" id="1432792"/>
    <lineage>
        <taxon>Bacteria</taxon>
        <taxon>Pseudomonadati</taxon>
        <taxon>Pseudomonadota</taxon>
        <taxon>Gammaproteobacteria</taxon>
        <taxon>Methylococcales</taxon>
        <taxon>Methylococcaceae</taxon>
        <taxon>Methylocaldum</taxon>
    </lineage>
</organism>
<evidence type="ECO:0000313" key="1">
    <source>
        <dbReference type="EMBL" id="BBA33125.1"/>
    </source>
</evidence>
<name>A0A250KN88_9GAMM</name>
<protein>
    <submittedName>
        <fullName evidence="1">3-hydroxy-3-methylglutaryl-CoA reductase</fullName>
    </submittedName>
</protein>
<dbReference type="KEGG" id="mmai:sS8_1163"/>